<keyword evidence="3" id="KW-0479">Metal-binding</keyword>
<dbReference type="GO" id="GO:0046872">
    <property type="term" value="F:metal ion binding"/>
    <property type="evidence" value="ECO:0007669"/>
    <property type="project" value="UniProtKB-KW"/>
</dbReference>
<dbReference type="STRING" id="1380566.A0A179FCJ2"/>
<dbReference type="CDD" id="cd07730">
    <property type="entry name" value="metallo-hydrolase-like_MBL-fold"/>
    <property type="match status" value="1"/>
</dbReference>
<dbReference type="OrthoDB" id="10250730at2759"/>
<dbReference type="Gene3D" id="3.60.15.10">
    <property type="entry name" value="Ribonuclease Z/Hydroxyacylglutathione hydrolase-like"/>
    <property type="match status" value="1"/>
</dbReference>
<evidence type="ECO:0000256" key="5">
    <source>
        <dbReference type="ARBA" id="ARBA00022833"/>
    </source>
</evidence>
<keyword evidence="5" id="KW-0862">Zinc</keyword>
<evidence type="ECO:0000313" key="7">
    <source>
        <dbReference type="EMBL" id="OAQ63097.1"/>
    </source>
</evidence>
<evidence type="ECO:0000256" key="4">
    <source>
        <dbReference type="ARBA" id="ARBA00022801"/>
    </source>
</evidence>
<protein>
    <submittedName>
        <fullName evidence="7">Metallo-beta-lactamase superfamily protein</fullName>
    </submittedName>
</protein>
<dbReference type="RefSeq" id="XP_018140677.1">
    <property type="nucleotide sequence ID" value="XM_018292286.1"/>
</dbReference>
<evidence type="ECO:0000256" key="3">
    <source>
        <dbReference type="ARBA" id="ARBA00022723"/>
    </source>
</evidence>
<dbReference type="PANTHER" id="PTHR42978">
    <property type="entry name" value="QUORUM-QUENCHING LACTONASE YTNP-RELATED-RELATED"/>
    <property type="match status" value="1"/>
</dbReference>
<dbReference type="PANTHER" id="PTHR42978:SF2">
    <property type="entry name" value="102 KBASES UNSTABLE REGION: FROM 1 TO 119443"/>
    <property type="match status" value="1"/>
</dbReference>
<dbReference type="InterPro" id="IPR001279">
    <property type="entry name" value="Metallo-B-lactamas"/>
</dbReference>
<name>A0A179FCJ2_METCM</name>
<evidence type="ECO:0000256" key="2">
    <source>
        <dbReference type="ARBA" id="ARBA00007749"/>
    </source>
</evidence>
<gene>
    <name evidence="7" type="ORF">VFPPC_14518</name>
</gene>
<evidence type="ECO:0000313" key="8">
    <source>
        <dbReference type="Proteomes" id="UP000078397"/>
    </source>
</evidence>
<dbReference type="SMART" id="SM00849">
    <property type="entry name" value="Lactamase_B"/>
    <property type="match status" value="1"/>
</dbReference>
<dbReference type="GeneID" id="28856280"/>
<feature type="domain" description="Metallo-beta-lactamase" evidence="6">
    <location>
        <begin position="83"/>
        <end position="294"/>
    </location>
</feature>
<dbReference type="Proteomes" id="UP000078397">
    <property type="component" value="Unassembled WGS sequence"/>
</dbReference>
<accession>A0A179FCJ2</accession>
<dbReference type="AlphaFoldDB" id="A0A179FCJ2"/>
<keyword evidence="8" id="KW-1185">Reference proteome</keyword>
<proteinExistence type="inferred from homology"/>
<sequence length="304" mass="34042">MAPTTTRDLPEATDPKAFVQLHAFDTATMKSNAAVVIKGHRGSGTANSWRHLIVHEPSGTKLWFDLGISEDLSQYPSFVRDHLHKMFGVSAGKNSILDDLQSLDIDAKAIKYIIPSHAHWDHIYPVATYFPQAKLLCGPGTLRLTAESWPEHANSHFDGRIWNPQTSELPVEELPDPATDPSYWQKIGPFDHGHDFFGDGSFWLIRAPGHCQGNLIALVRTKNKAGERRWVVLAGDASHSYHLLRYPNAPFGDGLPLNKSGTMHEDPEEARKVLHKLYAVKAAYDDELFVWPAHVDALEGIWEF</sequence>
<keyword evidence="4" id="KW-0378">Hydrolase</keyword>
<dbReference type="InterPro" id="IPR051013">
    <property type="entry name" value="MBL_superfamily_lactonases"/>
</dbReference>
<comment type="cofactor">
    <cofactor evidence="1">
        <name>Zn(2+)</name>
        <dbReference type="ChEBI" id="CHEBI:29105"/>
    </cofactor>
</comment>
<reference evidence="7 8" key="1">
    <citation type="journal article" date="2016" name="PLoS Pathog.">
        <title>Biosynthesis of antibiotic leucinostatins in bio-control fungus Purpureocillium lilacinum and their inhibition on phytophthora revealed by genome mining.</title>
        <authorList>
            <person name="Wang G."/>
            <person name="Liu Z."/>
            <person name="Lin R."/>
            <person name="Li E."/>
            <person name="Mao Z."/>
            <person name="Ling J."/>
            <person name="Yang Y."/>
            <person name="Yin W.B."/>
            <person name="Xie B."/>
        </authorList>
    </citation>
    <scope>NUCLEOTIDE SEQUENCE [LARGE SCALE GENOMIC DNA]</scope>
    <source>
        <strain evidence="7">170</strain>
    </source>
</reference>
<comment type="caution">
    <text evidence="7">The sequence shown here is derived from an EMBL/GenBank/DDBJ whole genome shotgun (WGS) entry which is preliminary data.</text>
</comment>
<evidence type="ECO:0000256" key="1">
    <source>
        <dbReference type="ARBA" id="ARBA00001947"/>
    </source>
</evidence>
<dbReference type="KEGG" id="pchm:VFPPC_14518"/>
<dbReference type="GO" id="GO:0016787">
    <property type="term" value="F:hydrolase activity"/>
    <property type="evidence" value="ECO:0007669"/>
    <property type="project" value="UniProtKB-KW"/>
</dbReference>
<organism evidence="7 8">
    <name type="scientific">Pochonia chlamydosporia 170</name>
    <dbReference type="NCBI Taxonomy" id="1380566"/>
    <lineage>
        <taxon>Eukaryota</taxon>
        <taxon>Fungi</taxon>
        <taxon>Dikarya</taxon>
        <taxon>Ascomycota</taxon>
        <taxon>Pezizomycotina</taxon>
        <taxon>Sordariomycetes</taxon>
        <taxon>Hypocreomycetidae</taxon>
        <taxon>Hypocreales</taxon>
        <taxon>Clavicipitaceae</taxon>
        <taxon>Pochonia</taxon>
    </lineage>
</organism>
<dbReference type="InterPro" id="IPR036866">
    <property type="entry name" value="RibonucZ/Hydroxyglut_hydro"/>
</dbReference>
<evidence type="ECO:0000259" key="6">
    <source>
        <dbReference type="SMART" id="SM00849"/>
    </source>
</evidence>
<dbReference type="SUPFAM" id="SSF56281">
    <property type="entry name" value="Metallo-hydrolase/oxidoreductase"/>
    <property type="match status" value="1"/>
</dbReference>
<comment type="similarity">
    <text evidence="2">Belongs to the metallo-beta-lactamase superfamily.</text>
</comment>
<dbReference type="EMBL" id="LSBJ02000006">
    <property type="protein sequence ID" value="OAQ63097.1"/>
    <property type="molecule type" value="Genomic_DNA"/>
</dbReference>